<dbReference type="Proteomes" id="UP000320212">
    <property type="component" value="Unassembled WGS sequence"/>
</dbReference>
<accession>A0A558GCN0</accession>
<dbReference type="EMBL" id="VMTR01000027">
    <property type="protein sequence ID" value="TVT95486.1"/>
    <property type="molecule type" value="Genomic_DNA"/>
</dbReference>
<keyword evidence="1" id="KW-1133">Transmembrane helix</keyword>
<evidence type="ECO:0000313" key="3">
    <source>
        <dbReference type="EMBL" id="QIB78428.1"/>
    </source>
</evidence>
<protein>
    <submittedName>
        <fullName evidence="3">Uncharacterized protein</fullName>
    </submittedName>
</protein>
<evidence type="ECO:0000313" key="5">
    <source>
        <dbReference type="Proteomes" id="UP000320212"/>
    </source>
</evidence>
<dbReference type="EMBL" id="WOWC01000001">
    <property type="protein sequence ID" value="NLV02257.1"/>
    <property type="molecule type" value="Genomic_DNA"/>
</dbReference>
<dbReference type="GeneID" id="300251464"/>
<dbReference type="EMBL" id="CP048738">
    <property type="protein sequence ID" value="QIB78428.1"/>
    <property type="molecule type" value="Genomic_DNA"/>
</dbReference>
<dbReference type="KEGG" id="hale:G3A49_09880"/>
<dbReference type="AlphaFoldDB" id="A0A6C0UZK7"/>
<evidence type="ECO:0000313" key="4">
    <source>
        <dbReference type="EMBL" id="TVT95486.1"/>
    </source>
</evidence>
<keyword evidence="1" id="KW-0472">Membrane</keyword>
<evidence type="ECO:0000313" key="6">
    <source>
        <dbReference type="Proteomes" id="UP000465667"/>
    </source>
</evidence>
<gene>
    <name evidence="4" type="ORF">FQA18_06165</name>
    <name evidence="3" type="ORF">G3A49_09880</name>
    <name evidence="2" type="ORF">GOC85_06635</name>
</gene>
<dbReference type="Proteomes" id="UP000619835">
    <property type="component" value="Unassembled WGS sequence"/>
</dbReference>
<accession>A0A6C0UZK7</accession>
<feature type="transmembrane region" description="Helical" evidence="1">
    <location>
        <begin position="33"/>
        <end position="53"/>
    </location>
</feature>
<evidence type="ECO:0000313" key="2">
    <source>
        <dbReference type="EMBL" id="NLV02257.1"/>
    </source>
</evidence>
<reference evidence="4 5" key="1">
    <citation type="submission" date="2019-07" db="EMBL/GenBank/DDBJ databases">
        <title>Draft genome sequence of Haloferax volcanii SS0101, isolated from salt farm in Samut Sakhon, Thailand.</title>
        <authorList>
            <person name="Wanthongcharoen S."/>
            <person name="Yamprayoonswat W."/>
            <person name="Ruangsuj P."/>
            <person name="Thongpramul N."/>
            <person name="Jumpathong W."/>
            <person name="Sittihan S."/>
            <person name="Kanjanavas P."/>
            <person name="Yasawong M."/>
        </authorList>
    </citation>
    <scope>NUCLEOTIDE SEQUENCE [LARGE SCALE GENOMIC DNA]</scope>
    <source>
        <strain evidence="4 5">SS0101</strain>
    </source>
</reference>
<proteinExistence type="predicted"/>
<keyword evidence="1" id="KW-0812">Transmembrane</keyword>
<name>A0A6C0UZK7_HALVO</name>
<feature type="transmembrane region" description="Helical" evidence="1">
    <location>
        <begin position="7"/>
        <end position="27"/>
    </location>
</feature>
<reference evidence="3 6" key="3">
    <citation type="submission" date="2020-02" db="EMBL/GenBank/DDBJ databases">
        <title>Whole genome sequence of Haloferax alexandrinus pws1.</title>
        <authorList>
            <person name="Verma D.K."/>
            <person name="Gopal K."/>
            <person name="Prasad E.S."/>
        </authorList>
    </citation>
    <scope>NUCLEOTIDE SEQUENCE [LARGE SCALE GENOMIC DNA]</scope>
    <source>
        <strain evidence="3">Wsp1</strain>
        <strain evidence="6">wsp1</strain>
    </source>
</reference>
<reference evidence="2" key="2">
    <citation type="submission" date="2019-12" db="EMBL/GenBank/DDBJ databases">
        <title>Haloferax alexandrinus strain pws11.</title>
        <authorList>
            <person name="Verma D.K."/>
            <person name="Gopal K."/>
            <person name="Prasad E.S."/>
        </authorList>
    </citation>
    <scope>NUCLEOTIDE SEQUENCE</scope>
    <source>
        <strain evidence="2">Pws11</strain>
    </source>
</reference>
<feature type="transmembrane region" description="Helical" evidence="1">
    <location>
        <begin position="65"/>
        <end position="89"/>
    </location>
</feature>
<dbReference type="Proteomes" id="UP000465667">
    <property type="component" value="Chromosome"/>
</dbReference>
<organism evidence="3 6">
    <name type="scientific">Haloferax volcanii</name>
    <name type="common">Halobacterium volcanii</name>
    <dbReference type="NCBI Taxonomy" id="2246"/>
    <lineage>
        <taxon>Archaea</taxon>
        <taxon>Methanobacteriati</taxon>
        <taxon>Methanobacteriota</taxon>
        <taxon>Stenosarchaea group</taxon>
        <taxon>Halobacteria</taxon>
        <taxon>Halobacteriales</taxon>
        <taxon>Haloferacaceae</taxon>
        <taxon>Haloferax</taxon>
    </lineage>
</organism>
<evidence type="ECO:0000256" key="1">
    <source>
        <dbReference type="SAM" id="Phobius"/>
    </source>
</evidence>
<sequence>MSPKRAYWFAFVVFGLSAAVGVALDLATGAADIGTAAAAAGAVTVIYGAVVALRDPDRARFPSDWGPLVYLVVAAAGLYTVGIAFQLYAVVT</sequence>
<dbReference type="RefSeq" id="WP_004063541.1">
    <property type="nucleotide sequence ID" value="NZ_CP048738.1"/>
</dbReference>